<feature type="region of interest" description="Disordered" evidence="2">
    <location>
        <begin position="1448"/>
        <end position="1467"/>
    </location>
</feature>
<evidence type="ECO:0000313" key="5">
    <source>
        <dbReference type="Proteomes" id="UP000069549"/>
    </source>
</evidence>
<proteinExistence type="predicted"/>
<feature type="compositionally biased region" description="Basic and acidic residues" evidence="2">
    <location>
        <begin position="1508"/>
        <end position="1517"/>
    </location>
</feature>
<feature type="compositionally biased region" description="Basic residues" evidence="2">
    <location>
        <begin position="1448"/>
        <end position="1461"/>
    </location>
</feature>
<feature type="coiled-coil region" evidence="1">
    <location>
        <begin position="415"/>
        <end position="442"/>
    </location>
</feature>
<protein>
    <submittedName>
        <fullName evidence="3">Uncharacterized protein</fullName>
    </submittedName>
</protein>
<dbReference type="EMBL" id="LT160032">
    <property type="protein sequence ID" value="CXI84118.1"/>
    <property type="molecule type" value="Genomic_DNA"/>
</dbReference>
<reference evidence="3 5" key="1">
    <citation type="submission" date="2016-02" db="EMBL/GenBank/DDBJ databases">
        <authorList>
            <consortium name="Pathogen Informatics"/>
        </authorList>
    </citation>
    <scope>NUCLEOTIDE SEQUENCE [LARGE SCALE GENOMIC DNA]</scope>
    <source>
        <strain evidence="3 5">K173</strain>
        <strain evidence="4 6">SP11 RLL</strain>
    </source>
</reference>
<feature type="region of interest" description="Disordered" evidence="2">
    <location>
        <begin position="21"/>
        <end position="61"/>
    </location>
</feature>
<feature type="compositionally biased region" description="Basic and acidic residues" evidence="2">
    <location>
        <begin position="36"/>
        <end position="61"/>
    </location>
</feature>
<feature type="coiled-coil region" evidence="1">
    <location>
        <begin position="271"/>
        <end position="331"/>
    </location>
</feature>
<dbReference type="Proteomes" id="UP000219974">
    <property type="component" value="Chromosome 12"/>
</dbReference>
<feature type="coiled-coil region" evidence="1">
    <location>
        <begin position="596"/>
        <end position="679"/>
    </location>
</feature>
<evidence type="ECO:0000256" key="1">
    <source>
        <dbReference type="SAM" id="Coils"/>
    </source>
</evidence>
<feature type="coiled-coil region" evidence="1">
    <location>
        <begin position="757"/>
        <end position="938"/>
    </location>
</feature>
<accession>A0A0Y9YWH6</accession>
<feature type="region of interest" description="Disordered" evidence="2">
    <location>
        <begin position="444"/>
        <end position="472"/>
    </location>
</feature>
<keyword evidence="1" id="KW-0175">Coiled coil</keyword>
<feature type="compositionally biased region" description="Basic and acidic residues" evidence="2">
    <location>
        <begin position="375"/>
        <end position="390"/>
    </location>
</feature>
<organism evidence="3 5">
    <name type="scientific">Plasmodium berghei</name>
    <dbReference type="NCBI Taxonomy" id="5821"/>
    <lineage>
        <taxon>Eukaryota</taxon>
        <taxon>Sar</taxon>
        <taxon>Alveolata</taxon>
        <taxon>Apicomplexa</taxon>
        <taxon>Aconoidasida</taxon>
        <taxon>Haemosporida</taxon>
        <taxon>Plasmodiidae</taxon>
        <taxon>Plasmodium</taxon>
        <taxon>Plasmodium (Vinckeia)</taxon>
    </lineage>
</organism>
<feature type="region of interest" description="Disordered" evidence="2">
    <location>
        <begin position="1498"/>
        <end position="1526"/>
    </location>
</feature>
<name>A0A0Y9YWH6_PLABE</name>
<dbReference type="Proteomes" id="UP000069549">
    <property type="component" value="Chromosome 12"/>
</dbReference>
<dbReference type="EMBL" id="LT608276">
    <property type="protein sequence ID" value="SCO62204.1"/>
    <property type="molecule type" value="Genomic_DNA"/>
</dbReference>
<dbReference type="VEuPathDB" id="PlasmoDB:PBANKA_1244200"/>
<sequence length="1707" mass="199225">MSGIIKKYVTKSMKEIITNKSKRDIKKDGNQANLEVKTENNKNKGENVIKKDNKNESKDKISNDVNNNLIYKKLRKKLNNLNYNKPLCVGCTPLVQAVFDDLIQAIQNFQKISDKYEDARKKYKDLISEQKKNGLPSKDPKVEKEDMAGNKSQADKSNTELVIKGYKTKVEKLKKQLEEELKTKESYISENKKLKLSLEILEKNTKEYLCNSSDCTSDNNLSSFNNKTKSFDDFELEKEKKKKKHMYMNNCMNESNSNLINNHILSWGKELSYYKKLCKELKIELEKAKIEPNTMHSDNIENQDNEKDMEIKNLKKKLNEYEVEIKKMNELRMLNDKNKTEHSTRSRLVTIISNDSRGVNSKVSDDNTNENSENSEYKSEYDGETKTPEATKEIKDLEKVIKQRDDEIFHLQNRVVLLETELQVKNEQSNKYKEKLKSISETEYNELSNGLNSSVSTTDRNQNETSANKYMSKSDEFSSYSCDEVMHSTNAEDLMDERKSKDPKIDEMKKLLEKIKKELNEEKKKSNKYEREYNKEKGEVSILKEELKILEKKIEKKRNEFNIDKNIIKNFKLESDEFNNIISCSNETKKQLTDYIHNILNTLSEYNDKIDELKNSNMLQDEKIQVYKKEIKKLKDDLIDSSNQIDEFASLLDKKDEVIESFKNKLEILNKEYAESTLKFNEILKENKNLQLMNTSHNANSSLVIQQLQQEIQILNVTNNHLLKIEEDYKIVLQEKTIVEDAAIKIQTELKKSVDKIKNLETYIQTLSIEIANLKTQRDDSLDALTKVAIDKTQYENELIQSKSIIDDLKRKLNEYEKNVLFVQNNISEISKINIKKEQEEIILKNEIKSLRENLNEKTIKLELLQEKENTIEQNNINYNKFHLEAHTKYNYYEQIIHNLKKEIDELTINNNDNIVIIERLKSELNNQEKMVNSQRRYNCSNDLIRNQKKNIKSISGNSINIDRDDKIMAIENLKNIISNTKGEYDNHSNASKQVNSTFEENREIKNKEIINTSNNLGIEITSFGEIPFGDAQFVELNSSNPYPKGNEEEEIYDYNDGFTIFLNSNKKKEEKVKNDELVERNILVSGYTEGNFMNLTNEHAKKEGNDKIGINRNDINKTENKRSTFDDTTKSHENKMLYTDDEDFIYNEFERDEFLMKNEYSKDFTNFSNCEILNADTLSYMKRDNNKMITKKNDIKDKSNNIDSITTENVNGQSASLLKDMTLSSLNNVSNEIASEENEEKEHDQDFIASEYSFSYLENNDISLFSSSKIKKMFNLNSTNNMRNHDDKNVIDKTFPGERSANVLKKNNNLNNSNIKNIYQSSGRKNKKYNTEIKDSYGDMIFDVNDSTYFDEDNDNKKNMKGKPMEVARTEQIRYYEQSEIGEHIDNKNNNIDISTGQPSRYDVDSLKNGLQNSDMKRINHSGSLQFSGIRDMSDDKKINHLIERKKKIEKSNKYKKKNNSVKNNKGCNFISQTSYEANSNSSSVLLDSVNSDFSHNISIDQYNDSNSKRRSDRKSGMNYSKHKHSVNNLKRGETNMNELNRSKGIYENYDKISGEKYKNDNGDRKEKDISYNSINDYSYRYKENAKNYSRDDISVNSYTKNPGQNRAKTKQELYNKYMDVLKNLKSEEIDASVDTNNNRTIDLTNDFTKTHENSTSILSSMKTLQKDSIFSNLSKLRFNEEMLDYNCDPLVIIKPLEESNMEDNY</sequence>
<feature type="compositionally biased region" description="Polar residues" evidence="2">
    <location>
        <begin position="351"/>
        <end position="362"/>
    </location>
</feature>
<evidence type="ECO:0000313" key="3">
    <source>
        <dbReference type="EMBL" id="CXI84118.1"/>
    </source>
</evidence>
<evidence type="ECO:0000256" key="2">
    <source>
        <dbReference type="SAM" id="MobiDB-lite"/>
    </source>
</evidence>
<evidence type="ECO:0000313" key="4">
    <source>
        <dbReference type="EMBL" id="SCO62204.1"/>
    </source>
</evidence>
<feature type="coiled-coil region" evidence="1">
    <location>
        <begin position="505"/>
        <end position="560"/>
    </location>
</feature>
<feature type="region of interest" description="Disordered" evidence="2">
    <location>
        <begin position="336"/>
        <end position="390"/>
    </location>
</feature>
<gene>
    <name evidence="3" type="ORF">PBK173_000357300</name>
    <name evidence="4" type="ORF">PBSP11RLL_000348000</name>
</gene>
<feature type="region of interest" description="Disordered" evidence="2">
    <location>
        <begin position="127"/>
        <end position="154"/>
    </location>
</feature>
<evidence type="ECO:0000313" key="6">
    <source>
        <dbReference type="Proteomes" id="UP000219974"/>
    </source>
</evidence>